<dbReference type="PANTHER" id="PTHR43668">
    <property type="entry name" value="ALLANTOINASE"/>
    <property type="match status" value="1"/>
</dbReference>
<proteinExistence type="predicted"/>
<dbReference type="EC" id="3.5.2.5" evidence="4"/>
<keyword evidence="4" id="KW-0378">Hydrolase</keyword>
<dbReference type="InterPro" id="IPR050138">
    <property type="entry name" value="DHOase/Allantoinase_Hydrolase"/>
</dbReference>
<dbReference type="PANTHER" id="PTHR43668:SF4">
    <property type="entry name" value="ALLANTOINASE"/>
    <property type="match status" value="1"/>
</dbReference>
<dbReference type="RefSeq" id="WP_210272857.1">
    <property type="nucleotide sequence ID" value="NZ_CABFNB010000163.1"/>
</dbReference>
<dbReference type="Gene3D" id="3.20.20.140">
    <property type="entry name" value="Metal-dependent hydrolases"/>
    <property type="match status" value="2"/>
</dbReference>
<evidence type="ECO:0000259" key="3">
    <source>
        <dbReference type="Pfam" id="PF12890"/>
    </source>
</evidence>
<feature type="domain" description="Dihydroorotase catalytic" evidence="3">
    <location>
        <begin position="49"/>
        <end position="240"/>
    </location>
</feature>
<dbReference type="InterPro" id="IPR032466">
    <property type="entry name" value="Metal_Hydrolase"/>
</dbReference>
<dbReference type="InterPro" id="IPR006680">
    <property type="entry name" value="Amidohydro-rel"/>
</dbReference>
<dbReference type="GO" id="GO:0006145">
    <property type="term" value="P:purine nucleobase catabolic process"/>
    <property type="evidence" value="ECO:0007669"/>
    <property type="project" value="TreeGrafter"/>
</dbReference>
<evidence type="ECO:0000259" key="2">
    <source>
        <dbReference type="Pfam" id="PF01979"/>
    </source>
</evidence>
<name>A0A508XC31_9HYPH</name>
<accession>A0A508XC31</accession>
<feature type="domain" description="Amidohydrolase-related" evidence="2">
    <location>
        <begin position="275"/>
        <end position="353"/>
    </location>
</feature>
<dbReference type="AlphaFoldDB" id="A0A508XC31"/>
<dbReference type="Pfam" id="PF01979">
    <property type="entry name" value="Amidohydro_1"/>
    <property type="match status" value="1"/>
</dbReference>
<reference evidence="4" key="1">
    <citation type="submission" date="2019-06" db="EMBL/GenBank/DDBJ databases">
        <authorList>
            <person name="Le Quere A."/>
            <person name="Colella S."/>
        </authorList>
    </citation>
    <scope>NUCLEOTIDE SEQUENCE</scope>
    <source>
        <strain evidence="4">EmedicaeMD41</strain>
    </source>
</reference>
<sequence>MNADLYIRNGWIVTRAEMFAGGVLVLGGKIAGLVRGNPDYDLNTIDVHGQIVLPGLVDPHVHFSEPGRGHWEGFATGSRAAAVGGVTTVVEMPLNASPPTVDVDAFEMKRMAARSSLVDYGLWGGLVTDNRTSLAGLHAVGVLGFKAFMCTGSADFPRAHEVVLEDGMKQIAGFGSVLAVHAEDEHMTRSLTADMRNAGRKDTGAWGQARPIAAELAAIQTVLKLAEKTGARLHIVHVSCASGIDLISEAKQRGIAATAETCPHYLYFSQDDLDRSGLGWIEIARMTATNPARLVGLGGRKGEIAPGFDADFAIVDPSASTALTCEDLHYKNRHSAYVGERLEGWVTRTVLRGLMIQQDGRIMSDEPGGMFLAGGGQKQVEITVQAGG</sequence>
<gene>
    <name evidence="4" type="ORF">EMEDMD4_910074</name>
</gene>
<dbReference type="Gene3D" id="2.30.40.10">
    <property type="entry name" value="Urease, subunit C, domain 1"/>
    <property type="match status" value="2"/>
</dbReference>
<dbReference type="GO" id="GO:0005737">
    <property type="term" value="C:cytoplasm"/>
    <property type="evidence" value="ECO:0007669"/>
    <property type="project" value="TreeGrafter"/>
</dbReference>
<evidence type="ECO:0000256" key="1">
    <source>
        <dbReference type="ARBA" id="ARBA00022975"/>
    </source>
</evidence>
<evidence type="ECO:0000313" key="4">
    <source>
        <dbReference type="EMBL" id="VTZ65857.1"/>
    </source>
</evidence>
<protein>
    <submittedName>
        <fullName evidence="4">Putative Allantoinase</fullName>
        <ecNumber evidence="4">3.5.2.5</ecNumber>
    </submittedName>
</protein>
<dbReference type="EMBL" id="CABFNB010000163">
    <property type="protein sequence ID" value="VTZ65857.1"/>
    <property type="molecule type" value="Genomic_DNA"/>
</dbReference>
<dbReference type="Proteomes" id="UP000507954">
    <property type="component" value="Unassembled WGS sequence"/>
</dbReference>
<dbReference type="SUPFAM" id="SSF51556">
    <property type="entry name" value="Metallo-dependent hydrolases"/>
    <property type="match status" value="1"/>
</dbReference>
<organism evidence="4">
    <name type="scientific">Sinorhizobium medicae</name>
    <dbReference type="NCBI Taxonomy" id="110321"/>
    <lineage>
        <taxon>Bacteria</taxon>
        <taxon>Pseudomonadati</taxon>
        <taxon>Pseudomonadota</taxon>
        <taxon>Alphaproteobacteria</taxon>
        <taxon>Hyphomicrobiales</taxon>
        <taxon>Rhizobiaceae</taxon>
        <taxon>Sinorhizobium/Ensifer group</taxon>
        <taxon>Sinorhizobium</taxon>
    </lineage>
</organism>
<keyword evidence="1" id="KW-0665">Pyrimidine biosynthesis</keyword>
<dbReference type="InterPro" id="IPR011059">
    <property type="entry name" value="Metal-dep_hydrolase_composite"/>
</dbReference>
<dbReference type="Pfam" id="PF12890">
    <property type="entry name" value="DHOase"/>
    <property type="match status" value="1"/>
</dbReference>
<dbReference type="SUPFAM" id="SSF51338">
    <property type="entry name" value="Composite domain of metallo-dependent hydrolases"/>
    <property type="match status" value="1"/>
</dbReference>
<dbReference type="InterPro" id="IPR024403">
    <property type="entry name" value="DHOase_cat"/>
</dbReference>
<dbReference type="GO" id="GO:0004038">
    <property type="term" value="F:allantoinase activity"/>
    <property type="evidence" value="ECO:0007669"/>
    <property type="project" value="UniProtKB-EC"/>
</dbReference>